<dbReference type="HOGENOM" id="CLU_1347232_0_0_0"/>
<evidence type="ECO:0000313" key="2">
    <source>
        <dbReference type="EMBL" id="AIE84992.1"/>
    </source>
</evidence>
<proteinExistence type="predicted"/>
<evidence type="ECO:0008006" key="4">
    <source>
        <dbReference type="Google" id="ProtNLM"/>
    </source>
</evidence>
<name>A0A068NNL5_FIMGI</name>
<dbReference type="AlphaFoldDB" id="A0A068NNL5"/>
<dbReference type="EMBL" id="CP007139">
    <property type="protein sequence ID" value="AIE84992.1"/>
    <property type="molecule type" value="Genomic_DNA"/>
</dbReference>
<reference evidence="2 3" key="1">
    <citation type="journal article" date="2014" name="PLoS ONE">
        <title>The first complete genome sequence of the class fimbriimonadia in the phylum armatimonadetes.</title>
        <authorList>
            <person name="Hu Z.Y."/>
            <person name="Wang Y.Z."/>
            <person name="Im W.T."/>
            <person name="Wang S.Y."/>
            <person name="Zhao G.P."/>
            <person name="Zheng H.J."/>
            <person name="Quan Z.X."/>
        </authorList>
    </citation>
    <scope>NUCLEOTIDE SEQUENCE [LARGE SCALE GENOMIC DNA]</scope>
    <source>
        <strain evidence="2">Gsoil 348</strain>
    </source>
</reference>
<organism evidence="2 3">
    <name type="scientific">Fimbriimonas ginsengisoli Gsoil 348</name>
    <dbReference type="NCBI Taxonomy" id="661478"/>
    <lineage>
        <taxon>Bacteria</taxon>
        <taxon>Bacillati</taxon>
        <taxon>Armatimonadota</taxon>
        <taxon>Fimbriimonadia</taxon>
        <taxon>Fimbriimonadales</taxon>
        <taxon>Fimbriimonadaceae</taxon>
        <taxon>Fimbriimonas</taxon>
    </lineage>
</organism>
<dbReference type="PANTHER" id="PTHR39419:SF1">
    <property type="entry name" value="SLL0814 PROTEIN"/>
    <property type="match status" value="1"/>
</dbReference>
<dbReference type="Proteomes" id="UP000027982">
    <property type="component" value="Chromosome"/>
</dbReference>
<keyword evidence="1" id="KW-1133">Transmembrane helix</keyword>
<dbReference type="InterPro" id="IPR007354">
    <property type="entry name" value="CruF-like"/>
</dbReference>
<keyword evidence="1" id="KW-0472">Membrane</keyword>
<protein>
    <recommendedName>
        <fullName evidence="4">Carotenoid biosynthesis protein</fullName>
    </recommendedName>
</protein>
<feature type="transmembrane region" description="Helical" evidence="1">
    <location>
        <begin position="116"/>
        <end position="143"/>
    </location>
</feature>
<gene>
    <name evidence="2" type="ORF">OP10G_1624</name>
</gene>
<feature type="transmembrane region" description="Helical" evidence="1">
    <location>
        <begin position="155"/>
        <end position="174"/>
    </location>
</feature>
<dbReference type="STRING" id="661478.OP10G_1624"/>
<dbReference type="KEGG" id="fgi:OP10G_1624"/>
<dbReference type="Pfam" id="PF04240">
    <property type="entry name" value="Caroten_synth"/>
    <property type="match status" value="1"/>
</dbReference>
<evidence type="ECO:0000256" key="1">
    <source>
        <dbReference type="SAM" id="Phobius"/>
    </source>
</evidence>
<feature type="transmembrane region" description="Helical" evidence="1">
    <location>
        <begin position="16"/>
        <end position="36"/>
    </location>
</feature>
<feature type="transmembrane region" description="Helical" evidence="1">
    <location>
        <begin position="83"/>
        <end position="104"/>
    </location>
</feature>
<feature type="transmembrane region" description="Helical" evidence="1">
    <location>
        <begin position="43"/>
        <end position="63"/>
    </location>
</feature>
<feature type="transmembrane region" description="Helical" evidence="1">
    <location>
        <begin position="186"/>
        <end position="202"/>
    </location>
</feature>
<dbReference type="eggNOG" id="COG2324">
    <property type="taxonomic scope" value="Bacteria"/>
</dbReference>
<accession>A0A068NNL5</accession>
<keyword evidence="3" id="KW-1185">Reference proteome</keyword>
<dbReference type="PANTHER" id="PTHR39419">
    <property type="entry name" value="SLL0814 PROTEIN"/>
    <property type="match status" value="1"/>
</dbReference>
<evidence type="ECO:0000313" key="3">
    <source>
        <dbReference type="Proteomes" id="UP000027982"/>
    </source>
</evidence>
<keyword evidence="1" id="KW-0812">Transmembrane</keyword>
<sequence length="203" mass="21076">MLGSLFSHLTHLDPGVIAPVTAILTLLVGLVAAFGTDRTAFRGVLAIVLLGTVVELVGVRTGFPFGTYAYTSRWWPVIYLPGFGWFPLLVPLAWALIAGASSLVAARLVSSPAPRVLLGGLLAAVLDLVMEPVMTGTLGYWVWQGKGPLPGGAPVANFFGWFGTSVLAGLVLTATGQPSRRPNDPLAVLLGHLGLVVGLGLIG</sequence>